<feature type="transmembrane region" description="Helical" evidence="6">
    <location>
        <begin position="380"/>
        <end position="405"/>
    </location>
</feature>
<feature type="transmembrane region" description="Helical" evidence="6">
    <location>
        <begin position="509"/>
        <end position="530"/>
    </location>
</feature>
<feature type="transmembrane region" description="Helical" evidence="6">
    <location>
        <begin position="617"/>
        <end position="637"/>
    </location>
</feature>
<dbReference type="GO" id="GO:0022857">
    <property type="term" value="F:transmembrane transporter activity"/>
    <property type="evidence" value="ECO:0007669"/>
    <property type="project" value="UniProtKB-UniRule"/>
</dbReference>
<feature type="transmembrane region" description="Helical" evidence="6">
    <location>
        <begin position="283"/>
        <end position="307"/>
    </location>
</feature>
<feature type="transmembrane region" description="Helical" evidence="6">
    <location>
        <begin position="73"/>
        <end position="96"/>
    </location>
</feature>
<dbReference type="InterPro" id="IPR007603">
    <property type="entry name" value="Choline_transptr-like"/>
</dbReference>
<dbReference type="EMBL" id="QOIP01000004">
    <property type="protein sequence ID" value="RLU24174.1"/>
    <property type="molecule type" value="Genomic_DNA"/>
</dbReference>
<feature type="transmembrane region" description="Helical" evidence="6">
    <location>
        <begin position="644"/>
        <end position="669"/>
    </location>
</feature>
<proteinExistence type="inferred from homology"/>
<feature type="transmembrane region" description="Helical" evidence="6">
    <location>
        <begin position="256"/>
        <end position="277"/>
    </location>
</feature>
<dbReference type="AlphaFoldDB" id="A0A3L8DUU5"/>
<comment type="subcellular location">
    <subcellularLocation>
        <location evidence="6">Cell membrane</location>
        <topology evidence="6">Multi-pass membrane protein</topology>
    </subcellularLocation>
    <subcellularLocation>
        <location evidence="1">Membrane</location>
        <topology evidence="1">Multi-pass membrane protein</topology>
    </subcellularLocation>
</comment>
<dbReference type="OrthoDB" id="420519at2759"/>
<evidence type="ECO:0000256" key="1">
    <source>
        <dbReference type="ARBA" id="ARBA00004141"/>
    </source>
</evidence>
<evidence type="ECO:0000256" key="5">
    <source>
        <dbReference type="ARBA" id="ARBA00023136"/>
    </source>
</evidence>
<evidence type="ECO:0000256" key="3">
    <source>
        <dbReference type="ARBA" id="ARBA00022692"/>
    </source>
</evidence>
<dbReference type="PANTHER" id="PTHR12385:SF12">
    <property type="entry name" value="CHOLINE TRANSPORTER-LIKE PROTEIN"/>
    <property type="match status" value="1"/>
</dbReference>
<evidence type="ECO:0000256" key="4">
    <source>
        <dbReference type="ARBA" id="ARBA00022989"/>
    </source>
</evidence>
<keyword evidence="5 6" id="KW-0472">Membrane</keyword>
<sequence>MYTVMRYATSYIHLIHYVRTHPAIPNQRRRRRQEQQLRLCNSGKRMSGGMSCCVDAKNEERAEPTRVRGCTDVFWLCLFLAFWFLMIVIAAFAVVYGNPMRLVHGYDSFGNTCGTKNKKFGSMELSGQDTSDKPYLFFLDINNVTQSLKICVKQCPFRSLKSIEDICNFYKETGSQLCHDRPDSDFSACNSESSKFKNGSCPELPVYPSTPILNRCVPKAIPEVGDMIISNLYGLINSWDVIEQVLGDLCQTWRQILALSCLACVLSLFMIVIFHFLANIVTWIIIVLVSIACTGGTVLLWLTYIDIKKTLDKTESSQLLEEAVRNERAFLAFSVIATVITIILLFLSCILRKRISFMAALFKESAKCLKELPGLFLQPFFTFLSLMLFFAFWVYVILCLATANYPETKSVQMYKSTIFDPLNLSSVDENAPLIVEKRIDFSLESFKTFTFVEYVDATWVKYMWWVYLIGLIWTSEFIVGCEVMVLSGAVARWYFRGKNANTYPVCSSIGHLVCYHMGSVACGSLLITIFKLPRLILTYLHAKFEKTKETSPCAQCGLRCCICCFYCLEKFIRYMNHNAYTVVAIEGTHFCNAARIAFTTIVSNAVQIAVINGFGDFILFLGKCFVTATTGSIALLFMRQDPKLHFYAIPIFIVCVFSFFIAHCIISLYETVIDTLFLCICEDKNLNGENGKWRQSALAQIGASSSNANGQQSHEMTPINE</sequence>
<keyword evidence="4 6" id="KW-1133">Transmembrane helix</keyword>
<organism evidence="7 8">
    <name type="scientific">Ooceraea biroi</name>
    <name type="common">Clonal raider ant</name>
    <name type="synonym">Cerapachys biroi</name>
    <dbReference type="NCBI Taxonomy" id="2015173"/>
    <lineage>
        <taxon>Eukaryota</taxon>
        <taxon>Metazoa</taxon>
        <taxon>Ecdysozoa</taxon>
        <taxon>Arthropoda</taxon>
        <taxon>Hexapoda</taxon>
        <taxon>Insecta</taxon>
        <taxon>Pterygota</taxon>
        <taxon>Neoptera</taxon>
        <taxon>Endopterygota</taxon>
        <taxon>Hymenoptera</taxon>
        <taxon>Apocrita</taxon>
        <taxon>Aculeata</taxon>
        <taxon>Formicoidea</taxon>
        <taxon>Formicidae</taxon>
        <taxon>Dorylinae</taxon>
        <taxon>Ooceraea</taxon>
    </lineage>
</organism>
<reference evidence="7 8" key="1">
    <citation type="journal article" date="2018" name="Genome Res.">
        <title>The genomic architecture and molecular evolution of ant odorant receptors.</title>
        <authorList>
            <person name="McKenzie S.K."/>
            <person name="Kronauer D.J.C."/>
        </authorList>
    </citation>
    <scope>NUCLEOTIDE SEQUENCE [LARGE SCALE GENOMIC DNA]</scope>
    <source>
        <strain evidence="7">Clonal line C1</strain>
    </source>
</reference>
<dbReference type="Proteomes" id="UP000279307">
    <property type="component" value="Chromosome 4"/>
</dbReference>
<dbReference type="PANTHER" id="PTHR12385">
    <property type="entry name" value="CHOLINE TRANSPORTER-LIKE (SLC FAMILY 44)"/>
    <property type="match status" value="1"/>
</dbReference>
<evidence type="ECO:0000313" key="7">
    <source>
        <dbReference type="EMBL" id="RLU24174.1"/>
    </source>
</evidence>
<name>A0A3L8DUU5_OOCBI</name>
<keyword evidence="3 6" id="KW-0812">Transmembrane</keyword>
<evidence type="ECO:0000256" key="2">
    <source>
        <dbReference type="ARBA" id="ARBA00007168"/>
    </source>
</evidence>
<gene>
    <name evidence="7" type="ORF">DMN91_004384</name>
</gene>
<dbReference type="Pfam" id="PF04515">
    <property type="entry name" value="Choline_transpo"/>
    <property type="match status" value="1"/>
</dbReference>
<comment type="function">
    <text evidence="6">Choline transporter.</text>
</comment>
<feature type="transmembrane region" description="Helical" evidence="6">
    <location>
        <begin position="464"/>
        <end position="489"/>
    </location>
</feature>
<evidence type="ECO:0000256" key="6">
    <source>
        <dbReference type="RuleBase" id="RU368066"/>
    </source>
</evidence>
<protein>
    <recommendedName>
        <fullName evidence="6">Choline transporter-like protein</fullName>
    </recommendedName>
</protein>
<accession>A0A3L8DUU5</accession>
<comment type="similarity">
    <text evidence="2 6">Belongs to the CTL (choline transporter-like) family.</text>
</comment>
<comment type="caution">
    <text evidence="7">The sequence shown here is derived from an EMBL/GenBank/DDBJ whole genome shotgun (WGS) entry which is preliminary data.</text>
</comment>
<dbReference type="GO" id="GO:0005886">
    <property type="term" value="C:plasma membrane"/>
    <property type="evidence" value="ECO:0007669"/>
    <property type="project" value="UniProtKB-SubCell"/>
</dbReference>
<evidence type="ECO:0000313" key="8">
    <source>
        <dbReference type="Proteomes" id="UP000279307"/>
    </source>
</evidence>
<feature type="transmembrane region" description="Helical" evidence="6">
    <location>
        <begin position="328"/>
        <end position="348"/>
    </location>
</feature>